<keyword evidence="3" id="KW-0472">Membrane</keyword>
<feature type="region of interest" description="Disordered" evidence="6">
    <location>
        <begin position="305"/>
        <end position="332"/>
    </location>
</feature>
<feature type="compositionally biased region" description="Low complexity" evidence="6">
    <location>
        <begin position="377"/>
        <end position="402"/>
    </location>
</feature>
<dbReference type="EMBL" id="QXDC01000003">
    <property type="protein sequence ID" value="RIA43568.1"/>
    <property type="molecule type" value="Genomic_DNA"/>
</dbReference>
<dbReference type="GO" id="GO:0030288">
    <property type="term" value="C:outer membrane-bounded periplasmic space"/>
    <property type="evidence" value="ECO:0007669"/>
    <property type="project" value="InterPro"/>
</dbReference>
<dbReference type="Gene3D" id="3.40.50.10610">
    <property type="entry name" value="ABC-type transport auxiliary lipoprotein component"/>
    <property type="match status" value="2"/>
</dbReference>
<feature type="signal peptide" evidence="7">
    <location>
        <begin position="1"/>
        <end position="24"/>
    </location>
</feature>
<keyword evidence="1" id="KW-1003">Cell membrane</keyword>
<evidence type="ECO:0000256" key="4">
    <source>
        <dbReference type="ARBA" id="ARBA00023139"/>
    </source>
</evidence>
<feature type="region of interest" description="Disordered" evidence="6">
    <location>
        <begin position="346"/>
        <end position="402"/>
    </location>
</feature>
<dbReference type="RefSeq" id="WP_119035409.1">
    <property type="nucleotide sequence ID" value="NZ_QXDC01000003.1"/>
</dbReference>
<evidence type="ECO:0000256" key="5">
    <source>
        <dbReference type="ARBA" id="ARBA00023288"/>
    </source>
</evidence>
<dbReference type="Proteomes" id="UP000266568">
    <property type="component" value="Unassembled WGS sequence"/>
</dbReference>
<evidence type="ECO:0000256" key="2">
    <source>
        <dbReference type="ARBA" id="ARBA00022729"/>
    </source>
</evidence>
<evidence type="ECO:0000313" key="8">
    <source>
        <dbReference type="EMBL" id="RIA43568.1"/>
    </source>
</evidence>
<dbReference type="PROSITE" id="PS51257">
    <property type="entry name" value="PROKAR_LIPOPROTEIN"/>
    <property type="match status" value="1"/>
</dbReference>
<feature type="compositionally biased region" description="Low complexity" evidence="6">
    <location>
        <begin position="346"/>
        <end position="357"/>
    </location>
</feature>
<protein>
    <submittedName>
        <fullName evidence="8">Curli biogenesis system outer membrane secretion channel CsgG</fullName>
    </submittedName>
</protein>
<gene>
    <name evidence="8" type="ORF">DFR49_1791</name>
</gene>
<feature type="compositionally biased region" description="Polar residues" evidence="6">
    <location>
        <begin position="359"/>
        <end position="370"/>
    </location>
</feature>
<reference evidence="8 9" key="1">
    <citation type="submission" date="2018-08" db="EMBL/GenBank/DDBJ databases">
        <title>Genomic Encyclopedia of Type Strains, Phase IV (KMG-IV): sequencing the most valuable type-strain genomes for metagenomic binning, comparative biology and taxonomic classification.</title>
        <authorList>
            <person name="Goeker M."/>
        </authorList>
    </citation>
    <scope>NUCLEOTIDE SEQUENCE [LARGE SCALE GENOMIC DNA]</scope>
    <source>
        <strain evidence="8 9">DSM 25527</strain>
    </source>
</reference>
<evidence type="ECO:0000256" key="1">
    <source>
        <dbReference type="ARBA" id="ARBA00022475"/>
    </source>
</evidence>
<evidence type="ECO:0000256" key="7">
    <source>
        <dbReference type="SAM" id="SignalP"/>
    </source>
</evidence>
<dbReference type="InterPro" id="IPR005534">
    <property type="entry name" value="Curli_assmbl/transp-comp_CsgG"/>
</dbReference>
<dbReference type="PANTHER" id="PTHR41164">
    <property type="entry name" value="CURLI PRODUCTION ASSEMBLY/TRANSPORT COMPONENT CSGG"/>
    <property type="match status" value="1"/>
</dbReference>
<sequence>MSAASARRTALAVLGGALMLAGCAANNPSSWSQAQPTKRTPMTVKLEQLPLPGDRVAIAVYNFTDQTGQFKPTEGVQTLSRAVTQGATSILVKALQEAGNHGWFTVIERERLDNLLRERAVIREMRAAYLGEKTLNRQALPPLLFAGILLEGGIIGYDSNTKSGGLGARFLGIGGSTQYREDTVTVYLRAVSVKTGEVLSTISVRKSIASIGLDANTFRYVAFKDLLELEAGVAYNEPDALALQQAIEAAVYGLVIEGASTDLWCIATTPEGGEALLRSYYAQRDNIDAAAVLLPRRADGSTITGACPPRAALQPAPRVSQRPTGPALAAGSRLPAPILSYGSSAAPAMGAPPARGATPSATPRPQQNAAPNIPAMTRATPPGGAATPPTATPRAPGASGGG</sequence>
<keyword evidence="5" id="KW-0449">Lipoprotein</keyword>
<evidence type="ECO:0000256" key="3">
    <source>
        <dbReference type="ARBA" id="ARBA00023136"/>
    </source>
</evidence>
<accession>A0A397P3Y5</accession>
<evidence type="ECO:0000313" key="9">
    <source>
        <dbReference type="Proteomes" id="UP000266568"/>
    </source>
</evidence>
<feature type="chain" id="PRO_5017208729" evidence="7">
    <location>
        <begin position="25"/>
        <end position="402"/>
    </location>
</feature>
<proteinExistence type="predicted"/>
<keyword evidence="9" id="KW-1185">Reference proteome</keyword>
<keyword evidence="2 7" id="KW-0732">Signal</keyword>
<organism evidence="8 9">
    <name type="scientific">Hephaestia caeni</name>
    <dbReference type="NCBI Taxonomy" id="645617"/>
    <lineage>
        <taxon>Bacteria</taxon>
        <taxon>Pseudomonadati</taxon>
        <taxon>Pseudomonadota</taxon>
        <taxon>Alphaproteobacteria</taxon>
        <taxon>Sphingomonadales</taxon>
        <taxon>Sphingomonadaceae</taxon>
        <taxon>Hephaestia</taxon>
    </lineage>
</organism>
<keyword evidence="4" id="KW-0564">Palmitate</keyword>
<dbReference type="AlphaFoldDB" id="A0A397P3Y5"/>
<name>A0A397P3Y5_9SPHN</name>
<comment type="caution">
    <text evidence="8">The sequence shown here is derived from an EMBL/GenBank/DDBJ whole genome shotgun (WGS) entry which is preliminary data.</text>
</comment>
<dbReference type="Pfam" id="PF03783">
    <property type="entry name" value="CsgG"/>
    <property type="match status" value="1"/>
</dbReference>
<dbReference type="PANTHER" id="PTHR41164:SF1">
    <property type="entry name" value="CURLI PRODUCTION ASSEMBLY_TRANSPORT COMPONENT CSGG"/>
    <property type="match status" value="1"/>
</dbReference>
<evidence type="ECO:0000256" key="6">
    <source>
        <dbReference type="SAM" id="MobiDB-lite"/>
    </source>
</evidence>
<dbReference type="OrthoDB" id="1110708at2"/>